<comment type="caution">
    <text evidence="2">The sequence shown here is derived from an EMBL/GenBank/DDBJ whole genome shotgun (WGS) entry which is preliminary data.</text>
</comment>
<dbReference type="InterPro" id="IPR051797">
    <property type="entry name" value="TrmB-like"/>
</dbReference>
<name>A0ABN2W6X9_9ACTN</name>
<accession>A0ABN2W6X9</accession>
<gene>
    <name evidence="2" type="ORF">GCM10009759_02080</name>
</gene>
<protein>
    <recommendedName>
        <fullName evidence="1">HTH luxR-type domain-containing protein</fullName>
    </recommendedName>
</protein>
<keyword evidence="3" id="KW-1185">Reference proteome</keyword>
<dbReference type="InterPro" id="IPR016032">
    <property type="entry name" value="Sig_transdc_resp-reg_C-effctor"/>
</dbReference>
<dbReference type="PANTHER" id="PTHR34293:SF1">
    <property type="entry name" value="HTH-TYPE TRANSCRIPTIONAL REGULATOR TRMBL2"/>
    <property type="match status" value="1"/>
</dbReference>
<evidence type="ECO:0000313" key="2">
    <source>
        <dbReference type="EMBL" id="GAA2083711.1"/>
    </source>
</evidence>
<evidence type="ECO:0000313" key="3">
    <source>
        <dbReference type="Proteomes" id="UP001500897"/>
    </source>
</evidence>
<dbReference type="InterPro" id="IPR036388">
    <property type="entry name" value="WH-like_DNA-bd_sf"/>
</dbReference>
<dbReference type="RefSeq" id="WP_344549722.1">
    <property type="nucleotide sequence ID" value="NZ_BAAANS010000001.1"/>
</dbReference>
<sequence length="316" mass="34753">MTASLPTESERALYREVLAQGGRVLFREAMQQDPAATLHLIELGLLVRHDTDESLTAVNPRAVGARLSSELRGAATRKLVQAEQAAEQLDDLTHAYDSTPQRVDRRSEVQQVATAEQIRHRIMQIEAEMREEVLAAQPGGARPTRFLRQSLIRDRHFLAAGIALRTLYQPSALTHRPTVSYAASLARAGKGIRVLDEPFTRLLVFDRRVAIIPAADNNTSAAFVEDPAVLTTLVALFERDWARAAVVDWHALAGRPRESGVPPELTGLLAAGLTQRAIASRLGLSERTVAAHIARLREHHSAETLFKLGWLMRGGA</sequence>
<proteinExistence type="predicted"/>
<dbReference type="InterPro" id="IPR000792">
    <property type="entry name" value="Tscrpt_reg_LuxR_C"/>
</dbReference>
<feature type="domain" description="HTH luxR-type" evidence="1">
    <location>
        <begin position="268"/>
        <end position="297"/>
    </location>
</feature>
<organism evidence="2 3">
    <name type="scientific">Kitasatospora saccharophila</name>
    <dbReference type="NCBI Taxonomy" id="407973"/>
    <lineage>
        <taxon>Bacteria</taxon>
        <taxon>Bacillati</taxon>
        <taxon>Actinomycetota</taxon>
        <taxon>Actinomycetes</taxon>
        <taxon>Kitasatosporales</taxon>
        <taxon>Streptomycetaceae</taxon>
        <taxon>Kitasatospora</taxon>
    </lineage>
</organism>
<dbReference type="SUPFAM" id="SSF46894">
    <property type="entry name" value="C-terminal effector domain of the bipartite response regulators"/>
    <property type="match status" value="1"/>
</dbReference>
<dbReference type="Pfam" id="PF00196">
    <property type="entry name" value="GerE"/>
    <property type="match status" value="1"/>
</dbReference>
<dbReference type="Gene3D" id="1.10.10.10">
    <property type="entry name" value="Winged helix-like DNA-binding domain superfamily/Winged helix DNA-binding domain"/>
    <property type="match status" value="1"/>
</dbReference>
<reference evidence="3" key="1">
    <citation type="journal article" date="2019" name="Int. J. Syst. Evol. Microbiol.">
        <title>The Global Catalogue of Microorganisms (GCM) 10K type strain sequencing project: providing services to taxonomists for standard genome sequencing and annotation.</title>
        <authorList>
            <consortium name="The Broad Institute Genomics Platform"/>
            <consortium name="The Broad Institute Genome Sequencing Center for Infectious Disease"/>
            <person name="Wu L."/>
            <person name="Ma J."/>
        </authorList>
    </citation>
    <scope>NUCLEOTIDE SEQUENCE [LARGE SCALE GENOMIC DNA]</scope>
    <source>
        <strain evidence="3">JCM 14559</strain>
    </source>
</reference>
<dbReference type="EMBL" id="BAAANS010000001">
    <property type="protein sequence ID" value="GAA2083711.1"/>
    <property type="molecule type" value="Genomic_DNA"/>
</dbReference>
<dbReference type="PANTHER" id="PTHR34293">
    <property type="entry name" value="HTH-TYPE TRANSCRIPTIONAL REGULATOR TRMBL2"/>
    <property type="match status" value="1"/>
</dbReference>
<evidence type="ECO:0000259" key="1">
    <source>
        <dbReference type="Pfam" id="PF00196"/>
    </source>
</evidence>
<dbReference type="Proteomes" id="UP001500897">
    <property type="component" value="Unassembled WGS sequence"/>
</dbReference>